<organism evidence="1 2">
    <name type="scientific">Gluconobacter vitians</name>
    <dbReference type="NCBI Taxonomy" id="2728102"/>
    <lineage>
        <taxon>Bacteria</taxon>
        <taxon>Pseudomonadati</taxon>
        <taxon>Pseudomonadota</taxon>
        <taxon>Alphaproteobacteria</taxon>
        <taxon>Acetobacterales</taxon>
        <taxon>Acetobacteraceae</taxon>
        <taxon>Gluconobacter</taxon>
    </lineage>
</organism>
<dbReference type="RefSeq" id="WP_194260608.1">
    <property type="nucleotide sequence ID" value="NZ_JABCQG010000020.1"/>
</dbReference>
<sequence length="452" mass="47304">MYTDAAYQNTIVAALAGDDYRGGQVASGFDVAAFFASAGTENARLALPVASYTANSVVLSTALNAAQLLHVKQGMFISTNSLVPGLGSSVIGDANLPQKDYYAGIIKSVSSDGLTITVYGWAPLGSKSSGAVPSMTSLESYYWQNYTSPYVFIGAPTKMFGRNTYMTYDGSRTGDTGQPATSSVRQFEGEEMDFNTANVDNTPDQSVSFHGYTIGGSNTKPSILTSESYGLKLADGLPNYLEIADVCGQNAIDSGGYHLPGGCMLGTALNNKAETFEYNMYANGNNMHWGMWLNRETDNTNGWTTTSINLGGNVDGTKGSLGSSGSPTARLVWGYQGNTGGIDVVTNAGVDSLRVIGDLTATINNVVAKNTYEQGTTYYQIGNGSAAVTQAHIAADGNGHLYLQSDRNGHIKSNSPLDVAGAITSTTLTGSGNAFACLNAAGQLYRSATACQ</sequence>
<dbReference type="Proteomes" id="UP000623107">
    <property type="component" value="Unassembled WGS sequence"/>
</dbReference>
<accession>A0ABR9Y7Z9</accession>
<reference evidence="2" key="1">
    <citation type="submission" date="2020-04" db="EMBL/GenBank/DDBJ databases">
        <title>Description of novel Gluconacetobacter.</title>
        <authorList>
            <person name="Sombolestani A."/>
        </authorList>
    </citation>
    <scope>NUCLEOTIDE SEQUENCE [LARGE SCALE GENOMIC DNA]</scope>
    <source>
        <strain evidence="2">LMG 31484</strain>
    </source>
</reference>
<keyword evidence="2" id="KW-1185">Reference proteome</keyword>
<gene>
    <name evidence="1" type="ORF">HKD24_12675</name>
</gene>
<reference evidence="1 2" key="2">
    <citation type="submission" date="2020-11" db="EMBL/GenBank/DDBJ databases">
        <title>Description of novel Gluconobacter species.</title>
        <authorList>
            <person name="Cleenwerck I."/>
            <person name="Cnockaert M."/>
            <person name="Borremans W."/>
            <person name="Wieme A.D."/>
            <person name="De Vuyst L."/>
            <person name="Vandamme P."/>
        </authorList>
    </citation>
    <scope>NUCLEOTIDE SEQUENCE [LARGE SCALE GENOMIC DNA]</scope>
    <source>
        <strain evidence="1 2">LMG 31484</strain>
    </source>
</reference>
<proteinExistence type="predicted"/>
<protein>
    <submittedName>
        <fullName evidence="1">Uncharacterized protein</fullName>
    </submittedName>
</protein>
<evidence type="ECO:0000313" key="2">
    <source>
        <dbReference type="Proteomes" id="UP000623107"/>
    </source>
</evidence>
<evidence type="ECO:0000313" key="1">
    <source>
        <dbReference type="EMBL" id="MBF0860061.1"/>
    </source>
</evidence>
<name>A0ABR9Y7Z9_9PROT</name>
<comment type="caution">
    <text evidence="1">The sequence shown here is derived from an EMBL/GenBank/DDBJ whole genome shotgun (WGS) entry which is preliminary data.</text>
</comment>
<dbReference type="EMBL" id="JABCQG010000020">
    <property type="protein sequence ID" value="MBF0860061.1"/>
    <property type="molecule type" value="Genomic_DNA"/>
</dbReference>